<name>A0ABQ2WTJ2_9ACTN</name>
<keyword evidence="1" id="KW-1133">Transmembrane helix</keyword>
<feature type="transmembrane region" description="Helical" evidence="1">
    <location>
        <begin position="120"/>
        <end position="142"/>
    </location>
</feature>
<feature type="transmembrane region" description="Helical" evidence="1">
    <location>
        <begin position="219"/>
        <end position="239"/>
    </location>
</feature>
<keyword evidence="1" id="KW-0812">Transmembrane</keyword>
<evidence type="ECO:0008006" key="4">
    <source>
        <dbReference type="Google" id="ProtNLM"/>
    </source>
</evidence>
<evidence type="ECO:0000313" key="2">
    <source>
        <dbReference type="EMBL" id="GGW77066.1"/>
    </source>
</evidence>
<accession>A0ABQ2WTJ2</accession>
<reference evidence="3" key="1">
    <citation type="journal article" date="2019" name="Int. J. Syst. Evol. Microbiol.">
        <title>The Global Catalogue of Microorganisms (GCM) 10K type strain sequencing project: providing services to taxonomists for standard genome sequencing and annotation.</title>
        <authorList>
            <consortium name="The Broad Institute Genomics Platform"/>
            <consortium name="The Broad Institute Genome Sequencing Center for Infectious Disease"/>
            <person name="Wu L."/>
            <person name="Ma J."/>
        </authorList>
    </citation>
    <scope>NUCLEOTIDE SEQUENCE [LARGE SCALE GENOMIC DNA]</scope>
    <source>
        <strain evidence="3">JCM 4866</strain>
    </source>
</reference>
<protein>
    <recommendedName>
        <fullName evidence="4">Integral membrane protein</fullName>
    </recommendedName>
</protein>
<keyword evidence="3" id="KW-1185">Reference proteome</keyword>
<evidence type="ECO:0000256" key="1">
    <source>
        <dbReference type="SAM" id="Phobius"/>
    </source>
</evidence>
<dbReference type="RefSeq" id="WP_190048018.1">
    <property type="nucleotide sequence ID" value="NZ_BMWC01000001.1"/>
</dbReference>
<evidence type="ECO:0000313" key="3">
    <source>
        <dbReference type="Proteomes" id="UP000617743"/>
    </source>
</evidence>
<feature type="transmembrane region" description="Helical" evidence="1">
    <location>
        <begin position="288"/>
        <end position="310"/>
    </location>
</feature>
<organism evidence="2 3">
    <name type="scientific">Streptomyces lomondensis</name>
    <dbReference type="NCBI Taxonomy" id="68229"/>
    <lineage>
        <taxon>Bacteria</taxon>
        <taxon>Bacillati</taxon>
        <taxon>Actinomycetota</taxon>
        <taxon>Actinomycetes</taxon>
        <taxon>Kitasatosporales</taxon>
        <taxon>Streptomycetaceae</taxon>
        <taxon>Streptomyces</taxon>
    </lineage>
</organism>
<dbReference type="EMBL" id="BMWC01000001">
    <property type="protein sequence ID" value="GGW77066.1"/>
    <property type="molecule type" value="Genomic_DNA"/>
</dbReference>
<keyword evidence="1" id="KW-0472">Membrane</keyword>
<proteinExistence type="predicted"/>
<dbReference type="Proteomes" id="UP000617743">
    <property type="component" value="Unassembled WGS sequence"/>
</dbReference>
<feature type="transmembrane region" description="Helical" evidence="1">
    <location>
        <begin position="263"/>
        <end position="281"/>
    </location>
</feature>
<gene>
    <name evidence="2" type="ORF">GCM10010383_00220</name>
</gene>
<feature type="transmembrane region" description="Helical" evidence="1">
    <location>
        <begin position="91"/>
        <end position="108"/>
    </location>
</feature>
<feature type="transmembrane region" description="Helical" evidence="1">
    <location>
        <begin position="187"/>
        <end position="212"/>
    </location>
</feature>
<sequence length="488" mass="52493">MRAAPRPAAVAAQAAAAVVVLLLLLVIVRLPWAGDLGMHAATVQRLRHDLVDPGNPLVDVDTPSPYYSPWMLVLGCVARVSGLSVFVVLRLGALAGLALLVTGVWRYVRTLSGRRAAPALAVLSLLFLWGTALFNWSGFYGLNSLALTVAYPSVFALGLAFHLWAWLGPAVRGDAGWGTWLGLGALWAVILLCHQFSGVVASLGAVATVVAARPGRDRWLRLGGALAVGLWVLLLWPYYDFFALLGAGDGLESVHRPLYEDLLGRYWLVLLGVAALGVRWWRDRWDPLVVFFVLGVVVVAAGGLSGHYAWGRALPAVLIPAQVAAALEAVEAGRRGVRAGWACVLGAALAVGAWTQAGTVGYVVERGELPEAVAEKYRQPWAGYHWMTPWVKYGDVVMARPGRPARQIPAYGAYTVAPGYPDFFLRDEGRREGAVRRYFAEGTPGRERAEILREYGVRWVVAGAAARGAGLREVARGPGGQVLYAVVR</sequence>
<comment type="caution">
    <text evidence="2">The sequence shown here is derived from an EMBL/GenBank/DDBJ whole genome shotgun (WGS) entry which is preliminary data.</text>
</comment>
<feature type="transmembrane region" description="Helical" evidence="1">
    <location>
        <begin position="149"/>
        <end position="167"/>
    </location>
</feature>